<feature type="region of interest" description="Disordered" evidence="1">
    <location>
        <begin position="150"/>
        <end position="253"/>
    </location>
</feature>
<dbReference type="AlphaFoldDB" id="A0A841DMH4"/>
<feature type="compositionally biased region" description="Pro residues" evidence="1">
    <location>
        <begin position="174"/>
        <end position="191"/>
    </location>
</feature>
<protein>
    <submittedName>
        <fullName evidence="2">Uncharacterized protein</fullName>
    </submittedName>
</protein>
<reference evidence="2 3" key="1">
    <citation type="submission" date="2020-08" db="EMBL/GenBank/DDBJ databases">
        <title>Sequencing the genomes of 1000 actinobacteria strains.</title>
        <authorList>
            <person name="Klenk H.-P."/>
        </authorList>
    </citation>
    <scope>NUCLEOTIDE SEQUENCE [LARGE SCALE GENOMIC DNA]</scope>
    <source>
        <strain evidence="2 3">DSM 17294</strain>
    </source>
</reference>
<evidence type="ECO:0000313" key="3">
    <source>
        <dbReference type="Proteomes" id="UP000558997"/>
    </source>
</evidence>
<evidence type="ECO:0000313" key="2">
    <source>
        <dbReference type="EMBL" id="MBB5980324.1"/>
    </source>
</evidence>
<gene>
    <name evidence="2" type="ORF">HDA44_003665</name>
</gene>
<feature type="compositionally biased region" description="Pro residues" evidence="1">
    <location>
        <begin position="218"/>
        <end position="238"/>
    </location>
</feature>
<name>A0A841DMH4_9ACTN</name>
<keyword evidence="3" id="KW-1185">Reference proteome</keyword>
<proteinExistence type="predicted"/>
<accession>A0A841DMH4</accession>
<comment type="caution">
    <text evidence="2">The sequence shown here is derived from an EMBL/GenBank/DDBJ whole genome shotgun (WGS) entry which is preliminary data.</text>
</comment>
<evidence type="ECO:0000256" key="1">
    <source>
        <dbReference type="SAM" id="MobiDB-lite"/>
    </source>
</evidence>
<sequence>MGIGDGGVGGVVEGTGADGAGGVVEGMGAGGAGGVVEVVWVKVMTLRPMWIRSPVVRRVGAVRRRPFRPVPLRDSSCRVQVAPSRVRRAWMREIWSSAWRRTSAFEARPMVNVSASVGNCQRCSPSDSTNSVSTHTPAGVVLIEFRPAVAEASHPRRRPTRLRDSAIHTRTRPPADPQPRNPNPPPQPSATPPLHTHPRNPHPTPTLRNTPATHAPTQPAPHANPPRPAGYPGRPPHPSARAAGGPTTSVVIH</sequence>
<feature type="compositionally biased region" description="Low complexity" evidence="1">
    <location>
        <begin position="205"/>
        <end position="217"/>
    </location>
</feature>
<dbReference type="Proteomes" id="UP000558997">
    <property type="component" value="Unassembled WGS sequence"/>
</dbReference>
<organism evidence="2 3">
    <name type="scientific">Kribbella solani</name>
    <dbReference type="NCBI Taxonomy" id="236067"/>
    <lineage>
        <taxon>Bacteria</taxon>
        <taxon>Bacillati</taxon>
        <taxon>Actinomycetota</taxon>
        <taxon>Actinomycetes</taxon>
        <taxon>Propionibacteriales</taxon>
        <taxon>Kribbellaceae</taxon>
        <taxon>Kribbella</taxon>
    </lineage>
</organism>
<dbReference type="EMBL" id="JACHNF010000001">
    <property type="protein sequence ID" value="MBB5980324.1"/>
    <property type="molecule type" value="Genomic_DNA"/>
</dbReference>